<evidence type="ECO:0000313" key="3">
    <source>
        <dbReference type="Proteomes" id="UP000298663"/>
    </source>
</evidence>
<name>A0A4U5MTJ6_STECR</name>
<accession>A0A4U5MTJ6</accession>
<dbReference type="EMBL" id="AZBU02000006">
    <property type="protein sequence ID" value="TKR73008.1"/>
    <property type="molecule type" value="Genomic_DNA"/>
</dbReference>
<evidence type="ECO:0000256" key="1">
    <source>
        <dbReference type="SAM" id="MobiDB-lite"/>
    </source>
</evidence>
<reference evidence="2 3" key="2">
    <citation type="journal article" date="2019" name="G3 (Bethesda)">
        <title>Hybrid Assembly of the Genome of the Entomopathogenic Nematode Steinernema carpocapsae Identifies the X-Chromosome.</title>
        <authorList>
            <person name="Serra L."/>
            <person name="Macchietto M."/>
            <person name="Macias-Munoz A."/>
            <person name="McGill C.J."/>
            <person name="Rodriguez I.M."/>
            <person name="Rodriguez B."/>
            <person name="Murad R."/>
            <person name="Mortazavi A."/>
        </authorList>
    </citation>
    <scope>NUCLEOTIDE SEQUENCE [LARGE SCALE GENOMIC DNA]</scope>
    <source>
        <strain evidence="2 3">ALL</strain>
    </source>
</reference>
<evidence type="ECO:0000313" key="2">
    <source>
        <dbReference type="EMBL" id="TKR73008.1"/>
    </source>
</evidence>
<feature type="compositionally biased region" description="Low complexity" evidence="1">
    <location>
        <begin position="110"/>
        <end position="119"/>
    </location>
</feature>
<reference evidence="2 3" key="1">
    <citation type="journal article" date="2015" name="Genome Biol.">
        <title>Comparative genomics of Steinernema reveals deeply conserved gene regulatory networks.</title>
        <authorList>
            <person name="Dillman A.R."/>
            <person name="Macchietto M."/>
            <person name="Porter C.F."/>
            <person name="Rogers A."/>
            <person name="Williams B."/>
            <person name="Antoshechkin I."/>
            <person name="Lee M.M."/>
            <person name="Goodwin Z."/>
            <person name="Lu X."/>
            <person name="Lewis E.E."/>
            <person name="Goodrich-Blair H."/>
            <person name="Stock S.P."/>
            <person name="Adams B.J."/>
            <person name="Sternberg P.W."/>
            <person name="Mortazavi A."/>
        </authorList>
    </citation>
    <scope>NUCLEOTIDE SEQUENCE [LARGE SCALE GENOMIC DNA]</scope>
    <source>
        <strain evidence="2 3">ALL</strain>
    </source>
</reference>
<feature type="compositionally biased region" description="Basic and acidic residues" evidence="1">
    <location>
        <begin position="120"/>
        <end position="132"/>
    </location>
</feature>
<feature type="compositionally biased region" description="Basic and acidic residues" evidence="1">
    <location>
        <begin position="92"/>
        <end position="105"/>
    </location>
</feature>
<protein>
    <submittedName>
        <fullName evidence="2">Uncharacterized protein</fullName>
    </submittedName>
</protein>
<comment type="caution">
    <text evidence="2">The sequence shown here is derived from an EMBL/GenBank/DDBJ whole genome shotgun (WGS) entry which is preliminary data.</text>
</comment>
<gene>
    <name evidence="2" type="ORF">L596_020378</name>
</gene>
<keyword evidence="3" id="KW-1185">Reference proteome</keyword>
<feature type="region of interest" description="Disordered" evidence="1">
    <location>
        <begin position="71"/>
        <end position="142"/>
    </location>
</feature>
<dbReference type="AlphaFoldDB" id="A0A4U5MTJ6"/>
<feature type="compositionally biased region" description="Basic and acidic residues" evidence="1">
    <location>
        <begin position="72"/>
        <end position="85"/>
    </location>
</feature>
<dbReference type="Proteomes" id="UP000298663">
    <property type="component" value="Unassembled WGS sequence"/>
</dbReference>
<proteinExistence type="predicted"/>
<organism evidence="2 3">
    <name type="scientific">Steinernema carpocapsae</name>
    <name type="common">Entomopathogenic nematode</name>
    <dbReference type="NCBI Taxonomy" id="34508"/>
    <lineage>
        <taxon>Eukaryota</taxon>
        <taxon>Metazoa</taxon>
        <taxon>Ecdysozoa</taxon>
        <taxon>Nematoda</taxon>
        <taxon>Chromadorea</taxon>
        <taxon>Rhabditida</taxon>
        <taxon>Tylenchina</taxon>
        <taxon>Panagrolaimomorpha</taxon>
        <taxon>Strongyloidoidea</taxon>
        <taxon>Steinernematidae</taxon>
        <taxon>Steinernema</taxon>
    </lineage>
</organism>
<sequence length="142" mass="15281">MSLAEPSEWRVDESTLTTKVKPCLQYPYLVSPPGTPGDLQGTRASGAIGRTTVGCRLQVENLNLRVGTRGRCAADHRGHQGRQAEDSASGAGEERLEDRDDREGSEQASAEPLPAAAIREAPREARQEDRAAHGLGGNFVKF</sequence>